<dbReference type="InterPro" id="IPR036188">
    <property type="entry name" value="FAD/NAD-bd_sf"/>
</dbReference>
<dbReference type="Gene3D" id="6.10.250.650">
    <property type="match status" value="1"/>
</dbReference>
<dbReference type="EMBL" id="WBJY01000001">
    <property type="protein sequence ID" value="KAB1649572.1"/>
    <property type="molecule type" value="Genomic_DNA"/>
</dbReference>
<dbReference type="InterPro" id="IPR041654">
    <property type="entry name" value="StyA_sbd"/>
</dbReference>
<dbReference type="SUPFAM" id="SSF51905">
    <property type="entry name" value="FAD/NAD(P)-binding domain"/>
    <property type="match status" value="1"/>
</dbReference>
<keyword evidence="3" id="KW-1185">Reference proteome</keyword>
<comment type="caution">
    <text evidence="2">The sequence shown here is derived from an EMBL/GenBank/DDBJ whole genome shotgun (WGS) entry which is preliminary data.</text>
</comment>
<dbReference type="Proteomes" id="UP000431744">
    <property type="component" value="Unassembled WGS sequence"/>
</dbReference>
<proteinExistence type="predicted"/>
<protein>
    <submittedName>
        <fullName evidence="2">Monooxygenase</fullName>
    </submittedName>
</protein>
<organism evidence="2 3">
    <name type="scientific">Pseudoclavibacter endophyticus</name>
    <dbReference type="NCBI Taxonomy" id="1778590"/>
    <lineage>
        <taxon>Bacteria</taxon>
        <taxon>Bacillati</taxon>
        <taxon>Actinomycetota</taxon>
        <taxon>Actinomycetes</taxon>
        <taxon>Micrococcales</taxon>
        <taxon>Microbacteriaceae</taxon>
        <taxon>Pseudoclavibacter</taxon>
    </lineage>
</organism>
<accession>A0A6H9WF88</accession>
<evidence type="ECO:0000313" key="3">
    <source>
        <dbReference type="Proteomes" id="UP000431744"/>
    </source>
</evidence>
<keyword evidence="2" id="KW-0503">Monooxygenase</keyword>
<feature type="domain" description="Styrene monooxygenase StyA putative substrate binding" evidence="1">
    <location>
        <begin position="143"/>
        <end position="252"/>
    </location>
</feature>
<reference evidence="2 3" key="1">
    <citation type="submission" date="2019-09" db="EMBL/GenBank/DDBJ databases">
        <title>Phylogeny of genus Pseudoclavibacter and closely related genus.</title>
        <authorList>
            <person name="Li Y."/>
        </authorList>
    </citation>
    <scope>NUCLEOTIDE SEQUENCE [LARGE SCALE GENOMIC DNA]</scope>
    <source>
        <strain evidence="2 3">EGI 60007</strain>
    </source>
</reference>
<dbReference type="OrthoDB" id="9792858at2"/>
<dbReference type="GO" id="GO:0004497">
    <property type="term" value="F:monooxygenase activity"/>
    <property type="evidence" value="ECO:0007669"/>
    <property type="project" value="UniProtKB-KW"/>
</dbReference>
<dbReference type="AlphaFoldDB" id="A0A6H9WF88"/>
<name>A0A6H9WF88_9MICO</name>
<dbReference type="Pfam" id="PF17885">
    <property type="entry name" value="Smoa_sbd"/>
    <property type="match status" value="1"/>
</dbReference>
<dbReference type="RefSeq" id="WP_158028162.1">
    <property type="nucleotide sequence ID" value="NZ_BMHG01000001.1"/>
</dbReference>
<evidence type="ECO:0000259" key="1">
    <source>
        <dbReference type="Pfam" id="PF17885"/>
    </source>
</evidence>
<keyword evidence="2" id="KW-0560">Oxidoreductase</keyword>
<dbReference type="Gene3D" id="3.50.50.60">
    <property type="entry name" value="FAD/NAD(P)-binding domain"/>
    <property type="match status" value="3"/>
</dbReference>
<gene>
    <name evidence="2" type="ORF">F8O04_04795</name>
</gene>
<evidence type="ECO:0000313" key="2">
    <source>
        <dbReference type="EMBL" id="KAB1649572.1"/>
    </source>
</evidence>
<sequence length="408" mass="45710">MTSIGIVGSGVSGLHLGLHLRAQDLPVTIYANKTPEQIAEGRIPGSIAHMHPTRAIEKELGIDHWRAEDIEYIRHWHYNGWGDDRTFYGDFAEPAGVVDYRIYLPRLMRDFTDRGGSIEYREFSREFIEGLTEHHDLVVVAVGKGDLAGIFPKRPEHSPYDAPQRRLAVGLWKGVRHREPNGVEVNIVPGVGELLAIPIYSFSGRVHALLFESLPDGPQAVLADQKYEDDPAAYREATIRILDEFYPTMVERLDRDAFALQDDRAILQGAVTPVMREDFVELPGGKFLLAMGDAHMTVDPVQAQGANSGVYSAKVIADTIRTDRVFDRRFFEKVAMRRRERLESATDWVNTVIRPGGAEQMGLLFSEMVHNQALTDRFTENFSDPVRQYDLIGSIARVEAAIAETAGA</sequence>